<feature type="compositionally biased region" description="Polar residues" evidence="9">
    <location>
        <begin position="227"/>
        <end position="238"/>
    </location>
</feature>
<dbReference type="Proteomes" id="UP000504610">
    <property type="component" value="Chromosome 1"/>
</dbReference>
<evidence type="ECO:0000313" key="13">
    <source>
        <dbReference type="RefSeq" id="XP_018451711.1"/>
    </source>
</evidence>
<keyword evidence="7" id="KW-0539">Nucleus</keyword>
<dbReference type="RefSeq" id="XP_018451711.1">
    <property type="nucleotide sequence ID" value="XM_018596209.2"/>
</dbReference>
<evidence type="ECO:0000256" key="8">
    <source>
        <dbReference type="SAM" id="Coils"/>
    </source>
</evidence>
<feature type="region of interest" description="Disordered" evidence="9">
    <location>
        <begin position="723"/>
        <end position="782"/>
    </location>
</feature>
<dbReference type="KEGG" id="rsz:108822991"/>
<reference evidence="13" key="2">
    <citation type="submission" date="2025-08" db="UniProtKB">
        <authorList>
            <consortium name="RefSeq"/>
        </authorList>
    </citation>
    <scope>IDENTIFICATION</scope>
    <source>
        <tissue evidence="13">Leaf</tissue>
    </source>
</reference>
<dbReference type="GeneID" id="108822991"/>
<dbReference type="InterPro" id="IPR027329">
    <property type="entry name" value="TPX2_C"/>
</dbReference>
<feature type="domain" description="TPX2 C-terminal" evidence="10">
    <location>
        <begin position="670"/>
        <end position="746"/>
    </location>
</feature>
<feature type="region of interest" description="Disordered" evidence="9">
    <location>
        <begin position="419"/>
        <end position="438"/>
    </location>
</feature>
<dbReference type="GO" id="GO:0060236">
    <property type="term" value="P:regulation of mitotic spindle organization"/>
    <property type="evidence" value="ECO:0007669"/>
    <property type="project" value="InterPro"/>
</dbReference>
<evidence type="ECO:0000256" key="9">
    <source>
        <dbReference type="SAM" id="MobiDB-lite"/>
    </source>
</evidence>
<evidence type="ECO:0000256" key="7">
    <source>
        <dbReference type="ARBA" id="ARBA00023242"/>
    </source>
</evidence>
<feature type="domain" description="TPX2 central" evidence="11">
    <location>
        <begin position="439"/>
        <end position="518"/>
    </location>
</feature>
<evidence type="ECO:0000256" key="4">
    <source>
        <dbReference type="ARBA" id="ARBA00022490"/>
    </source>
</evidence>
<keyword evidence="4" id="KW-0963">Cytoplasm</keyword>
<dbReference type="Pfam" id="PF12214">
    <property type="entry name" value="TPX2_importin"/>
    <property type="match status" value="2"/>
</dbReference>
<evidence type="ECO:0000256" key="1">
    <source>
        <dbReference type="ARBA" id="ARBA00004123"/>
    </source>
</evidence>
<name>A0A6J0KW33_RAPSA</name>
<gene>
    <name evidence="13" type="primary">LOC108822991</name>
</gene>
<dbReference type="PANTHER" id="PTHR14326:SF44">
    <property type="entry name" value="TARGETING PROTEIN FOR XKLP2"/>
    <property type="match status" value="1"/>
</dbReference>
<evidence type="ECO:0000256" key="6">
    <source>
        <dbReference type="ARBA" id="ARBA00023212"/>
    </source>
</evidence>
<feature type="compositionally biased region" description="Polar residues" evidence="9">
    <location>
        <begin position="419"/>
        <end position="431"/>
    </location>
</feature>
<dbReference type="AlphaFoldDB" id="A0A6J0KW33"/>
<dbReference type="GO" id="GO:0005819">
    <property type="term" value="C:spindle"/>
    <property type="evidence" value="ECO:0007669"/>
    <property type="project" value="UniProtKB-SubCell"/>
</dbReference>
<dbReference type="InterPro" id="IPR027330">
    <property type="entry name" value="TPX2_central_dom"/>
</dbReference>
<feature type="compositionally biased region" description="Basic and acidic residues" evidence="9">
    <location>
        <begin position="133"/>
        <end position="156"/>
    </location>
</feature>
<accession>A0A6J0KW33</accession>
<feature type="compositionally biased region" description="Polar residues" evidence="9">
    <location>
        <begin position="206"/>
        <end position="219"/>
    </location>
</feature>
<feature type="region of interest" description="Disordered" evidence="9">
    <location>
        <begin position="110"/>
        <end position="238"/>
    </location>
</feature>
<dbReference type="GO" id="GO:0008017">
    <property type="term" value="F:microtubule binding"/>
    <property type="evidence" value="ECO:0007669"/>
    <property type="project" value="TreeGrafter"/>
</dbReference>
<keyword evidence="5" id="KW-0493">Microtubule</keyword>
<evidence type="ECO:0000313" key="12">
    <source>
        <dbReference type="Proteomes" id="UP000504610"/>
    </source>
</evidence>
<dbReference type="OrthoDB" id="1684416at2759"/>
<feature type="coiled-coil region" evidence="8">
    <location>
        <begin position="681"/>
        <end position="708"/>
    </location>
</feature>
<keyword evidence="12" id="KW-1185">Reference proteome</keyword>
<keyword evidence="6" id="KW-0206">Cytoskeleton</keyword>
<dbReference type="InterPro" id="IPR009675">
    <property type="entry name" value="TPX2_fam"/>
</dbReference>
<evidence type="ECO:0000256" key="2">
    <source>
        <dbReference type="ARBA" id="ARBA00004186"/>
    </source>
</evidence>
<feature type="compositionally biased region" description="Low complexity" evidence="9">
    <location>
        <begin position="770"/>
        <end position="782"/>
    </location>
</feature>
<evidence type="ECO:0000259" key="10">
    <source>
        <dbReference type="Pfam" id="PF06886"/>
    </source>
</evidence>
<dbReference type="GO" id="GO:0030295">
    <property type="term" value="F:protein kinase activator activity"/>
    <property type="evidence" value="ECO:0007669"/>
    <property type="project" value="TreeGrafter"/>
</dbReference>
<proteinExistence type="inferred from homology"/>
<evidence type="ECO:0000259" key="11">
    <source>
        <dbReference type="Pfam" id="PF12214"/>
    </source>
</evidence>
<evidence type="ECO:0000256" key="5">
    <source>
        <dbReference type="ARBA" id="ARBA00022701"/>
    </source>
</evidence>
<comment type="similarity">
    <text evidence="3">Belongs to the TPX2 family.</text>
</comment>
<sequence length="782" mass="88956">MEGTTTAPAEEPIGSIATAIVDQSYEFLAPRWFDFINGETEDEARRAELWFESALSCAPSPSVPRIKARRCFKVETMCNFNEEEEEKPIKDKELSEPVAATIASQPEPDIVTEAKTEEVDTSEAITIRSSHNRSKDSADATRTTRDKTPKQIENKENVPPSKAEACTPKPPLQSSHGGKSMDLKKQQTSRKIASLLRNPSALRPKIQSQSSQLKGTNQKSVKRETSSKNIAGTTNLIQDNQAIKKQKLDDGKSRQILNPRPTTLLHKTRQGLVNTGFNVCPSVTKQTPKENRKVYVREQVAPFISTAELMKKFQTSTRDLSLPHANTSLPQNRTKLTLTRPKEPEFVTSQRARPVRVKSSAELEEEMLAKIPKFKARPVNKKILAAPALPAPQRSTPHLPEFQEFHLETMARASQHAETASIASTEVSKQTQHNDCRTHLTAPKSPVLQTMLRARPTKAKTTAELEQEELEKAPKFKAKPLNKKIFESKGEMGIFCNVKKHITIPQEFHFATDERISQSCPVLDIFDKLSLTSDSCHEKPLPRNTAPNPFNLRTEERGAEKEKKFVMEVTQKLIGDERARVPKATPYPYTTDYPVVPPRPEPKQCTKPAPFQLESLVRHEEEMRREREERMRMEREEAQKRLFKAQPVIKEDPIPVPEKVRKPLTEIQEFNLHVEHRAVERADFDQKIKEKENQYKRYREESEAAKMVEEERFLKQMRKTMVPHARPVPNFNKPFLPQKSNKEITKPKSPNLRVIKRTERRTMMAPPPTVSAATSASAGQMR</sequence>
<dbReference type="GO" id="GO:0005880">
    <property type="term" value="C:nuclear microtubule"/>
    <property type="evidence" value="ECO:0007669"/>
    <property type="project" value="TreeGrafter"/>
</dbReference>
<dbReference type="PANTHER" id="PTHR14326">
    <property type="entry name" value="TARGETING PROTEIN FOR XKLP2"/>
    <property type="match status" value="1"/>
</dbReference>
<comment type="subcellular location">
    <subcellularLocation>
        <location evidence="2">Cytoplasm</location>
        <location evidence="2">Cytoskeleton</location>
        <location evidence="2">Spindle</location>
    </subcellularLocation>
    <subcellularLocation>
        <location evidence="1">Nucleus</location>
    </subcellularLocation>
</comment>
<dbReference type="GO" id="GO:0090307">
    <property type="term" value="P:mitotic spindle assembly"/>
    <property type="evidence" value="ECO:0007669"/>
    <property type="project" value="TreeGrafter"/>
</dbReference>
<reference evidence="12" key="1">
    <citation type="journal article" date="2019" name="Database">
        <title>The radish genome database (RadishGD): an integrated information resource for radish genomics.</title>
        <authorList>
            <person name="Yu H.J."/>
            <person name="Baek S."/>
            <person name="Lee Y.J."/>
            <person name="Cho A."/>
            <person name="Mun J.H."/>
        </authorList>
    </citation>
    <scope>NUCLEOTIDE SEQUENCE [LARGE SCALE GENOMIC DNA]</scope>
    <source>
        <strain evidence="12">cv. WK10039</strain>
    </source>
</reference>
<dbReference type="Pfam" id="PF06886">
    <property type="entry name" value="TPX2"/>
    <property type="match status" value="1"/>
</dbReference>
<evidence type="ECO:0000256" key="3">
    <source>
        <dbReference type="ARBA" id="ARBA00005885"/>
    </source>
</evidence>
<keyword evidence="8" id="KW-0175">Coiled coil</keyword>
<protein>
    <submittedName>
        <fullName evidence="13">Protein TPX2</fullName>
    </submittedName>
</protein>
<organism evidence="12 13">
    <name type="scientific">Raphanus sativus</name>
    <name type="common">Radish</name>
    <name type="synonym">Raphanus raphanistrum var. sativus</name>
    <dbReference type="NCBI Taxonomy" id="3726"/>
    <lineage>
        <taxon>Eukaryota</taxon>
        <taxon>Viridiplantae</taxon>
        <taxon>Streptophyta</taxon>
        <taxon>Embryophyta</taxon>
        <taxon>Tracheophyta</taxon>
        <taxon>Spermatophyta</taxon>
        <taxon>Magnoliopsida</taxon>
        <taxon>eudicotyledons</taxon>
        <taxon>Gunneridae</taxon>
        <taxon>Pentapetalae</taxon>
        <taxon>rosids</taxon>
        <taxon>malvids</taxon>
        <taxon>Brassicales</taxon>
        <taxon>Brassicaceae</taxon>
        <taxon>Brassiceae</taxon>
        <taxon>Raphanus</taxon>
    </lineage>
</organism>
<feature type="domain" description="TPX2 central" evidence="11">
    <location>
        <begin position="337"/>
        <end position="430"/>
    </location>
</feature>